<sequence>IFLTTQNTDYSEHNAAALHASGIQAIYTQYNNASAYAMLLTNKDTVPNLYFENQGN</sequence>
<dbReference type="EC" id="2.4.1.5" evidence="1"/>
<dbReference type="PIR" id="PD0016">
    <property type="entry name" value="PD0016"/>
</dbReference>
<dbReference type="AlphaFoldDB" id="Q7M0M1"/>
<name>Q7M0M1_LEUME</name>
<dbReference type="GO" id="GO:0047849">
    <property type="term" value="F:dextransucrase activity"/>
    <property type="evidence" value="ECO:0007669"/>
    <property type="project" value="UniProtKB-EC"/>
</dbReference>
<proteinExistence type="evidence at protein level"/>
<feature type="non-terminal residue" evidence="1">
    <location>
        <position position="56"/>
    </location>
</feature>
<protein>
    <submittedName>
        <fullName evidence="1">Dextransucrase</fullName>
        <ecNumber evidence="1">2.4.1.5</ecNumber>
    </submittedName>
</protein>
<dbReference type="Gene3D" id="3.20.20.470">
    <property type="entry name" value="Glucansucrase"/>
    <property type="match status" value="1"/>
</dbReference>
<reference evidence="1" key="1">
    <citation type="journal article" date="1998" name="Biosci. Biotechnol. Biochem.">
        <title>Glucan binding regions of dextransucrase from Leuconostoc mesenteroides NRRL B-512F.</title>
        <authorList>
            <person name="Funane K."/>
            <person name="Ookura T."/>
            <person name="Kobayashi M."/>
        </authorList>
    </citation>
    <scope>PROTEIN SEQUENCE</scope>
</reference>
<organism evidence="1">
    <name type="scientific">Leuconostoc mesenteroides</name>
    <dbReference type="NCBI Taxonomy" id="1245"/>
    <lineage>
        <taxon>Bacteria</taxon>
        <taxon>Bacillati</taxon>
        <taxon>Bacillota</taxon>
        <taxon>Bacilli</taxon>
        <taxon>Lactobacillales</taxon>
        <taxon>Lactobacillaceae</taxon>
        <taxon>Leuconostoc</taxon>
    </lineage>
</organism>
<accession>Q7M0M1</accession>
<evidence type="ECO:0000313" key="1">
    <source>
        <dbReference type="PIR" id="PD0016"/>
    </source>
</evidence>
<keyword id="KW-0903">Direct protein sequencing</keyword>
<feature type="non-terminal residue" evidence="1">
    <location>
        <position position="1"/>
    </location>
</feature>